<evidence type="ECO:0000313" key="2">
    <source>
        <dbReference type="EMBL" id="MDQ0171584.1"/>
    </source>
</evidence>
<protein>
    <submittedName>
        <fullName evidence="2">Chromosome segregation ATPase</fullName>
    </submittedName>
</protein>
<sequence length="95" mass="11010">MTYSQRATHTAASSDITYLEYQIGQTEEHLKEAEEVIEVKKQQLEQHRSSTSQDREAHKEVEIQLIDDIAQQQTVVEVIRKRLSELDEELTLLGD</sequence>
<keyword evidence="1" id="KW-0175">Coiled coil</keyword>
<dbReference type="EMBL" id="JAUSTI010000007">
    <property type="protein sequence ID" value="MDQ0171584.1"/>
    <property type="molecule type" value="Genomic_DNA"/>
</dbReference>
<name>A0ABT9WEC4_9BACL</name>
<accession>A0ABT9WEC4</accession>
<evidence type="ECO:0000256" key="1">
    <source>
        <dbReference type="SAM" id="Coils"/>
    </source>
</evidence>
<keyword evidence="3" id="KW-1185">Reference proteome</keyword>
<feature type="coiled-coil region" evidence="1">
    <location>
        <begin position="23"/>
        <end position="89"/>
    </location>
</feature>
<dbReference type="Proteomes" id="UP001233836">
    <property type="component" value="Unassembled WGS sequence"/>
</dbReference>
<reference evidence="2 3" key="1">
    <citation type="submission" date="2023-07" db="EMBL/GenBank/DDBJ databases">
        <title>Sorghum-associated microbial communities from plants grown in Nebraska, USA.</title>
        <authorList>
            <person name="Schachtman D."/>
        </authorList>
    </citation>
    <scope>NUCLEOTIDE SEQUENCE [LARGE SCALE GENOMIC DNA]</scope>
    <source>
        <strain evidence="2 3">DS1314</strain>
    </source>
</reference>
<gene>
    <name evidence="2" type="ORF">J2T19_003046</name>
</gene>
<proteinExistence type="predicted"/>
<evidence type="ECO:0000313" key="3">
    <source>
        <dbReference type="Proteomes" id="UP001233836"/>
    </source>
</evidence>
<dbReference type="RefSeq" id="WP_307217034.1">
    <property type="nucleotide sequence ID" value="NZ_JAUSTI010000007.1"/>
</dbReference>
<organism evidence="2 3">
    <name type="scientific">Paenibacillus tundrae</name>
    <dbReference type="NCBI Taxonomy" id="528187"/>
    <lineage>
        <taxon>Bacteria</taxon>
        <taxon>Bacillati</taxon>
        <taxon>Bacillota</taxon>
        <taxon>Bacilli</taxon>
        <taxon>Bacillales</taxon>
        <taxon>Paenibacillaceae</taxon>
        <taxon>Paenibacillus</taxon>
    </lineage>
</organism>
<comment type="caution">
    <text evidence="2">The sequence shown here is derived from an EMBL/GenBank/DDBJ whole genome shotgun (WGS) entry which is preliminary data.</text>
</comment>